<dbReference type="EMBL" id="MT141246">
    <property type="protein sequence ID" value="QJA56946.1"/>
    <property type="molecule type" value="Genomic_DNA"/>
</dbReference>
<evidence type="ECO:0000256" key="1">
    <source>
        <dbReference type="SAM" id="MobiDB-lite"/>
    </source>
</evidence>
<sequence>MEYVILGAAVAFVGFQMWLSERREARWHRTMNDLINKKMAKDFYDYVYGTEVLKKAENPQQQLFADIEEQIRNKRDQGKVPEFINQRRNMGAIPTPNKEY</sequence>
<dbReference type="AlphaFoldDB" id="A0A6M3KID5"/>
<feature type="region of interest" description="Disordered" evidence="1">
    <location>
        <begin position="76"/>
        <end position="100"/>
    </location>
</feature>
<organism evidence="3">
    <name type="scientific">viral metagenome</name>
    <dbReference type="NCBI Taxonomy" id="1070528"/>
    <lineage>
        <taxon>unclassified sequences</taxon>
        <taxon>metagenomes</taxon>
        <taxon>organismal metagenomes</taxon>
    </lineage>
</organism>
<dbReference type="EMBL" id="MT142458">
    <property type="protein sequence ID" value="QJA81411.1"/>
    <property type="molecule type" value="Genomic_DNA"/>
</dbReference>
<name>A0A6M3KID5_9ZZZZ</name>
<evidence type="ECO:0000313" key="3">
    <source>
        <dbReference type="EMBL" id="QJA81411.1"/>
    </source>
</evidence>
<reference evidence="3" key="1">
    <citation type="submission" date="2020-03" db="EMBL/GenBank/DDBJ databases">
        <title>The deep terrestrial virosphere.</title>
        <authorList>
            <person name="Holmfeldt K."/>
            <person name="Nilsson E."/>
            <person name="Simone D."/>
            <person name="Lopez-Fernandez M."/>
            <person name="Wu X."/>
            <person name="de Brujin I."/>
            <person name="Lundin D."/>
            <person name="Andersson A."/>
            <person name="Bertilsson S."/>
            <person name="Dopson M."/>
        </authorList>
    </citation>
    <scope>NUCLEOTIDE SEQUENCE</scope>
    <source>
        <strain evidence="3">MM415A00538</strain>
        <strain evidence="2">MM415B01762</strain>
        <strain evidence="4">TM448B04544</strain>
    </source>
</reference>
<accession>A0A6M3KID5</accession>
<proteinExistence type="predicted"/>
<evidence type="ECO:0000313" key="2">
    <source>
        <dbReference type="EMBL" id="QJA56946.1"/>
    </source>
</evidence>
<protein>
    <submittedName>
        <fullName evidence="3">Uncharacterized protein</fullName>
    </submittedName>
</protein>
<gene>
    <name evidence="3" type="ORF">MM415A00538_0009</name>
    <name evidence="2" type="ORF">MM415B01762_0008</name>
    <name evidence="4" type="ORF">TM448B04544_0009</name>
</gene>
<evidence type="ECO:0000313" key="4">
    <source>
        <dbReference type="EMBL" id="QJI03454.1"/>
    </source>
</evidence>
<dbReference type="EMBL" id="MT145089">
    <property type="protein sequence ID" value="QJI03454.1"/>
    <property type="molecule type" value="Genomic_DNA"/>
</dbReference>